<sequence>MIIILIITLLILVSGNFLNINNIDNKINEDQAAQNINVFSGNSSDPYIYFNGTVDNSTSFNYGLSWNTSKYFASTENSILIYQNNVTLLNITYGKYDYCATVVNADKKYSNLFSLKRENHWYNITFIFSPYSSYCAYIIINSSHEISIPYKIMLKYPVKNGRIVIAFGGPRSTQKIINYGERPFNNLIYFNNHSLKLNKYSYSLIYNGTSSYSAVFNGYYGELLYVHNKSIVGYNIYNKTSHIIYSLNNNYTNISYLIQNQKYYIFVSQNNINLNLIKICKNGTFAGTLKIKKPFSGYIYFYDGYYIYYGFNYMEVFKNESLLKTYEFNGIITYLMLSGDNLRFNVLNRTVINEYEFNNSMVPAEYKVLNLSRAVNATVLNYYGNRFSIIHNGTEMLGAGKILNGFYPLPENYFIDSKNIYYCENGTLLNTGIKNTGYFSFQKGIIINFYHNYAFIYDSSTIQKPNKFYVSMNYNISGKILHLHYHIHGIYRHYLAFINIKNSSIIIHAGKNFNISYEVNYNGLYIMNLTLIDPQGIREYYSTSVGINSFPVIKTMDIAQRGNSVIAIINGENINNVTFKWYVNGRFYGSGTQINNLPDGIDHVELTAYYNGHYKNVTETYLILGNIPYYTAAAGIIIILIIFSYNMVFNNKNIEELIMKYDKKMLREILHESRKLRIKKHLLMKKLREMEGSGKISLEKDMDKNIYIIKK</sequence>
<accession>A0A0N8VLF7</accession>
<reference evidence="2 3" key="1">
    <citation type="submission" date="2015-09" db="EMBL/GenBank/DDBJ databases">
        <title>Heavy metals and arsenic resistance mechanisms in polyextremophilic archaea of the family Ferroplasmaceae.</title>
        <authorList>
            <person name="Bulaev A.G."/>
            <person name="Kanygina A.V."/>
        </authorList>
    </citation>
    <scope>NUCLEOTIDE SEQUENCE [LARGE SCALE GENOMIC DNA]</scope>
    <source>
        <strain evidence="2 3">VT</strain>
    </source>
</reference>
<proteinExistence type="predicted"/>
<organism evidence="2 3">
    <name type="scientific">Acidiplasma aeolicum</name>
    <dbReference type="NCBI Taxonomy" id="507754"/>
    <lineage>
        <taxon>Archaea</taxon>
        <taxon>Methanobacteriati</taxon>
        <taxon>Thermoplasmatota</taxon>
        <taxon>Thermoplasmata</taxon>
        <taxon>Thermoplasmatales</taxon>
        <taxon>Ferroplasmaceae</taxon>
        <taxon>Acidiplasma</taxon>
    </lineage>
</organism>
<dbReference type="AlphaFoldDB" id="A0A0N8VLF7"/>
<dbReference type="Proteomes" id="UP000050320">
    <property type="component" value="Unassembled WGS sequence"/>
</dbReference>
<protein>
    <submittedName>
        <fullName evidence="2">Uncharacterized protein</fullName>
    </submittedName>
</protein>
<feature type="transmembrane region" description="Helical" evidence="1">
    <location>
        <begin position="627"/>
        <end position="649"/>
    </location>
</feature>
<keyword evidence="1" id="KW-1133">Transmembrane helix</keyword>
<gene>
    <name evidence="2" type="ORF">AOG54_07515</name>
</gene>
<evidence type="ECO:0000256" key="1">
    <source>
        <dbReference type="SAM" id="Phobius"/>
    </source>
</evidence>
<keyword evidence="1" id="KW-0472">Membrane</keyword>
<keyword evidence="3" id="KW-1185">Reference proteome</keyword>
<name>A0A0N8VLF7_9ARCH</name>
<evidence type="ECO:0000313" key="2">
    <source>
        <dbReference type="EMBL" id="KQB36396.1"/>
    </source>
</evidence>
<dbReference type="EMBL" id="LKBG01000020">
    <property type="protein sequence ID" value="KQB36396.1"/>
    <property type="molecule type" value="Genomic_DNA"/>
</dbReference>
<evidence type="ECO:0000313" key="3">
    <source>
        <dbReference type="Proteomes" id="UP000050320"/>
    </source>
</evidence>
<comment type="caution">
    <text evidence="2">The sequence shown here is derived from an EMBL/GenBank/DDBJ whole genome shotgun (WGS) entry which is preliminary data.</text>
</comment>
<keyword evidence="1" id="KW-0812">Transmembrane</keyword>